<dbReference type="Gene3D" id="3.40.50.2300">
    <property type="match status" value="1"/>
</dbReference>
<dbReference type="InterPro" id="IPR011006">
    <property type="entry name" value="CheY-like_superfamily"/>
</dbReference>
<feature type="domain" description="Response regulatory" evidence="4">
    <location>
        <begin position="14"/>
        <end position="130"/>
    </location>
</feature>
<keyword evidence="3" id="KW-0597">Phosphoprotein</keyword>
<proteinExistence type="predicted"/>
<name>A0AAW4KZY3_9BACT</name>
<evidence type="ECO:0000259" key="5">
    <source>
        <dbReference type="PROSITE" id="PS50887"/>
    </source>
</evidence>
<dbReference type="InterPro" id="IPR029787">
    <property type="entry name" value="Nucleotide_cyclase"/>
</dbReference>
<evidence type="ECO:0000256" key="1">
    <source>
        <dbReference type="ARBA" id="ARBA00012528"/>
    </source>
</evidence>
<evidence type="ECO:0000313" key="7">
    <source>
        <dbReference type="Proteomes" id="UP000811899"/>
    </source>
</evidence>
<feature type="domain" description="GGDEF" evidence="5">
    <location>
        <begin position="180"/>
        <end position="318"/>
    </location>
</feature>
<evidence type="ECO:0000313" key="6">
    <source>
        <dbReference type="EMBL" id="MBT0662832.1"/>
    </source>
</evidence>
<sequence length="319" mass="35429">MNDDSPLLHPFQHPILIVDDDNFMRTIIEASLKAAGYQVVTARNGHEALETFRGGYFPIVMTDWVMPEMDGLELCKAIRADDSGRYTYIILLTSQGSKNDLIAGLDAGADEYLVKPPHQQELLTRIKTGRRIIELESKLNDFARQVESLSLVDSLTGVFNRRYMEERIPSEIKRAYRYGRALSVIMISIDCLDQMITTNGFLAGDLLLKSSAGCLLESVRKEIDWIARYSEDRFVAVLPETDAQGAMILAKRLKIRIGSQVLANLKSELKVSTSIGVSGFTPTGEKEGFSMQMLLTKAEDCLSQSIAEGGDAIKGVQIK</sequence>
<dbReference type="SUPFAM" id="SSF52172">
    <property type="entry name" value="CheY-like"/>
    <property type="match status" value="1"/>
</dbReference>
<feature type="modified residue" description="4-aspartylphosphate" evidence="3">
    <location>
        <position position="63"/>
    </location>
</feature>
<comment type="caution">
    <text evidence="6">The sequence shown here is derived from an EMBL/GenBank/DDBJ whole genome shotgun (WGS) entry which is preliminary data.</text>
</comment>
<dbReference type="InterPro" id="IPR000160">
    <property type="entry name" value="GGDEF_dom"/>
</dbReference>
<dbReference type="SUPFAM" id="SSF55073">
    <property type="entry name" value="Nucleotide cyclase"/>
    <property type="match status" value="1"/>
</dbReference>
<dbReference type="InterPro" id="IPR050469">
    <property type="entry name" value="Diguanylate_Cyclase"/>
</dbReference>
<dbReference type="GO" id="GO:0005886">
    <property type="term" value="C:plasma membrane"/>
    <property type="evidence" value="ECO:0007669"/>
    <property type="project" value="TreeGrafter"/>
</dbReference>
<dbReference type="AlphaFoldDB" id="A0AAW4KZY3"/>
<dbReference type="NCBIfam" id="TIGR00254">
    <property type="entry name" value="GGDEF"/>
    <property type="match status" value="1"/>
</dbReference>
<dbReference type="Gene3D" id="3.30.70.270">
    <property type="match status" value="1"/>
</dbReference>
<evidence type="ECO:0000256" key="2">
    <source>
        <dbReference type="ARBA" id="ARBA00034247"/>
    </source>
</evidence>
<evidence type="ECO:0000259" key="4">
    <source>
        <dbReference type="PROSITE" id="PS50110"/>
    </source>
</evidence>
<dbReference type="PANTHER" id="PTHR45138:SF9">
    <property type="entry name" value="DIGUANYLATE CYCLASE DGCM-RELATED"/>
    <property type="match status" value="1"/>
</dbReference>
<protein>
    <recommendedName>
        <fullName evidence="1">diguanylate cyclase</fullName>
        <ecNumber evidence="1">2.7.7.65</ecNumber>
    </recommendedName>
</protein>
<dbReference type="Proteomes" id="UP000811899">
    <property type="component" value="Unassembled WGS sequence"/>
</dbReference>
<keyword evidence="6" id="KW-0548">Nucleotidyltransferase</keyword>
<accession>A0AAW4KZY3</accession>
<dbReference type="EMBL" id="JAHCVJ010000001">
    <property type="protein sequence ID" value="MBT0662832.1"/>
    <property type="molecule type" value="Genomic_DNA"/>
</dbReference>
<keyword evidence="7" id="KW-1185">Reference proteome</keyword>
<gene>
    <name evidence="6" type="ORF">KI809_00835</name>
</gene>
<dbReference type="SMART" id="SM00448">
    <property type="entry name" value="REC"/>
    <property type="match status" value="1"/>
</dbReference>
<dbReference type="GO" id="GO:0052621">
    <property type="term" value="F:diguanylate cyclase activity"/>
    <property type="evidence" value="ECO:0007669"/>
    <property type="project" value="UniProtKB-EC"/>
</dbReference>
<dbReference type="CDD" id="cd17574">
    <property type="entry name" value="REC_OmpR"/>
    <property type="match status" value="1"/>
</dbReference>
<dbReference type="Pfam" id="PF00990">
    <property type="entry name" value="GGDEF"/>
    <property type="match status" value="1"/>
</dbReference>
<dbReference type="SMART" id="SM00267">
    <property type="entry name" value="GGDEF"/>
    <property type="match status" value="1"/>
</dbReference>
<dbReference type="InterPro" id="IPR001789">
    <property type="entry name" value="Sig_transdc_resp-reg_receiver"/>
</dbReference>
<dbReference type="RefSeq" id="WP_214169627.1">
    <property type="nucleotide sequence ID" value="NZ_JAHCVJ010000001.1"/>
</dbReference>
<organism evidence="6 7">
    <name type="scientific">Geoanaerobacter pelophilus</name>
    <dbReference type="NCBI Taxonomy" id="60036"/>
    <lineage>
        <taxon>Bacteria</taxon>
        <taxon>Pseudomonadati</taxon>
        <taxon>Thermodesulfobacteriota</taxon>
        <taxon>Desulfuromonadia</taxon>
        <taxon>Geobacterales</taxon>
        <taxon>Geobacteraceae</taxon>
        <taxon>Geoanaerobacter</taxon>
    </lineage>
</organism>
<comment type="catalytic activity">
    <reaction evidence="2">
        <text>2 GTP = 3',3'-c-di-GMP + 2 diphosphate</text>
        <dbReference type="Rhea" id="RHEA:24898"/>
        <dbReference type="ChEBI" id="CHEBI:33019"/>
        <dbReference type="ChEBI" id="CHEBI:37565"/>
        <dbReference type="ChEBI" id="CHEBI:58805"/>
        <dbReference type="EC" id="2.7.7.65"/>
    </reaction>
</comment>
<dbReference type="GO" id="GO:1902201">
    <property type="term" value="P:negative regulation of bacterial-type flagellum-dependent cell motility"/>
    <property type="evidence" value="ECO:0007669"/>
    <property type="project" value="TreeGrafter"/>
</dbReference>
<dbReference type="PROSITE" id="PS50110">
    <property type="entry name" value="RESPONSE_REGULATORY"/>
    <property type="match status" value="1"/>
</dbReference>
<evidence type="ECO:0000256" key="3">
    <source>
        <dbReference type="PROSITE-ProRule" id="PRU00169"/>
    </source>
</evidence>
<dbReference type="GO" id="GO:0000160">
    <property type="term" value="P:phosphorelay signal transduction system"/>
    <property type="evidence" value="ECO:0007669"/>
    <property type="project" value="InterPro"/>
</dbReference>
<dbReference type="CDD" id="cd01949">
    <property type="entry name" value="GGDEF"/>
    <property type="match status" value="1"/>
</dbReference>
<dbReference type="PROSITE" id="PS50887">
    <property type="entry name" value="GGDEF"/>
    <property type="match status" value="1"/>
</dbReference>
<keyword evidence="6" id="KW-0808">Transferase</keyword>
<dbReference type="InterPro" id="IPR043128">
    <property type="entry name" value="Rev_trsase/Diguanyl_cyclase"/>
</dbReference>
<dbReference type="EC" id="2.7.7.65" evidence="1"/>
<dbReference type="PANTHER" id="PTHR45138">
    <property type="entry name" value="REGULATORY COMPONENTS OF SENSORY TRANSDUCTION SYSTEM"/>
    <property type="match status" value="1"/>
</dbReference>
<reference evidence="6 7" key="1">
    <citation type="submission" date="2021-05" db="EMBL/GenBank/DDBJ databases">
        <title>The draft genome of Geobacter pelophilus DSM 12255.</title>
        <authorList>
            <person name="Xu Z."/>
            <person name="Masuda Y."/>
            <person name="Itoh H."/>
            <person name="Senoo K."/>
        </authorList>
    </citation>
    <scope>NUCLEOTIDE SEQUENCE [LARGE SCALE GENOMIC DNA]</scope>
    <source>
        <strain evidence="6 7">DSM 12255</strain>
    </source>
</reference>
<dbReference type="GO" id="GO:0043709">
    <property type="term" value="P:cell adhesion involved in single-species biofilm formation"/>
    <property type="evidence" value="ECO:0007669"/>
    <property type="project" value="TreeGrafter"/>
</dbReference>
<dbReference type="Pfam" id="PF00072">
    <property type="entry name" value="Response_reg"/>
    <property type="match status" value="1"/>
</dbReference>